<dbReference type="eggNOG" id="COG4814">
    <property type="taxonomic scope" value="Bacteria"/>
</dbReference>
<comment type="caution">
    <text evidence="1">The sequence shown here is derived from an EMBL/GenBank/DDBJ whole genome shotgun (WGS) entry which is preliminary data.</text>
</comment>
<proteinExistence type="predicted"/>
<dbReference type="OrthoDB" id="503948at2"/>
<sequence>MKNGVRWLIVMLVLTLTGLASGVAHHRRVQAARPLTVTFFIHGYGSSWHAEHQMAKYLVGHGASNQIIRANVAQDGTVTLHGKIRAGAHNPLVEVNYADNKNPDPTAAATRLHRVIQAVNRQADLKQINLVGHSMGNLSTLAYLDRYGEMPALPPVKHLVILAGGLLPGREDEVVGHLRQRLPRGLKVLNLYSTGDQRIPNARSRQLNPLFANRAATFQEVQVKGLSHSQIHESKQVDRLLLQFLFQINKQAPRTRLQVQGASLFPGKCGSLVEQFTLHAVGFLGLVQADGVDFSGRAM</sequence>
<dbReference type="AlphaFoldDB" id="A0A0R2GTC2"/>
<accession>A0A0R2GTC2</accession>
<dbReference type="Pfam" id="PF06028">
    <property type="entry name" value="DUF915"/>
    <property type="match status" value="2"/>
</dbReference>
<evidence type="ECO:0000313" key="1">
    <source>
        <dbReference type="EMBL" id="KRN44000.1"/>
    </source>
</evidence>
<organism evidence="1 2">
    <name type="scientific">Limosilactobacillus ingluviei</name>
    <dbReference type="NCBI Taxonomy" id="148604"/>
    <lineage>
        <taxon>Bacteria</taxon>
        <taxon>Bacillati</taxon>
        <taxon>Bacillota</taxon>
        <taxon>Bacilli</taxon>
        <taxon>Lactobacillales</taxon>
        <taxon>Lactobacillaceae</taxon>
        <taxon>Limosilactobacillus</taxon>
    </lineage>
</organism>
<keyword evidence="1" id="KW-0378">Hydrolase</keyword>
<dbReference type="InterPro" id="IPR010315">
    <property type="entry name" value="DUF915_hydro-like"/>
</dbReference>
<dbReference type="RefSeq" id="WP_056994589.1">
    <property type="nucleotide sequence ID" value="NZ_JQBA01000025.1"/>
</dbReference>
<gene>
    <name evidence="1" type="ORF">IV41_GL000905</name>
</gene>
<dbReference type="GO" id="GO:0016787">
    <property type="term" value="F:hydrolase activity"/>
    <property type="evidence" value="ECO:0007669"/>
    <property type="project" value="UniProtKB-KW"/>
</dbReference>
<protein>
    <submittedName>
        <fullName evidence="1">Cell surface hydrolase</fullName>
    </submittedName>
</protein>
<dbReference type="InterPro" id="IPR029058">
    <property type="entry name" value="AB_hydrolase_fold"/>
</dbReference>
<dbReference type="Gene3D" id="3.40.50.1820">
    <property type="entry name" value="alpha/beta hydrolase"/>
    <property type="match status" value="2"/>
</dbReference>
<keyword evidence="2" id="KW-1185">Reference proteome</keyword>
<dbReference type="EMBL" id="JQBA01000025">
    <property type="protein sequence ID" value="KRN44000.1"/>
    <property type="molecule type" value="Genomic_DNA"/>
</dbReference>
<dbReference type="STRING" id="1203076.GCA_000312405_00896"/>
<dbReference type="Proteomes" id="UP000051639">
    <property type="component" value="Unassembled WGS sequence"/>
</dbReference>
<reference evidence="1 2" key="1">
    <citation type="journal article" date="2015" name="Genome Announc.">
        <title>Expanding the biotechnology potential of lactobacilli through comparative genomics of 213 strains and associated genera.</title>
        <authorList>
            <person name="Sun Z."/>
            <person name="Harris H.M."/>
            <person name="McCann A."/>
            <person name="Guo C."/>
            <person name="Argimon S."/>
            <person name="Zhang W."/>
            <person name="Yang X."/>
            <person name="Jeffery I.B."/>
            <person name="Cooney J.C."/>
            <person name="Kagawa T.F."/>
            <person name="Liu W."/>
            <person name="Song Y."/>
            <person name="Salvetti E."/>
            <person name="Wrobel A."/>
            <person name="Rasinkangas P."/>
            <person name="Parkhill J."/>
            <person name="Rea M.C."/>
            <person name="O'Sullivan O."/>
            <person name="Ritari J."/>
            <person name="Douillard F.P."/>
            <person name="Paul Ross R."/>
            <person name="Yang R."/>
            <person name="Briner A.E."/>
            <person name="Felis G.E."/>
            <person name="de Vos W.M."/>
            <person name="Barrangou R."/>
            <person name="Klaenhammer T.R."/>
            <person name="Caufield P.W."/>
            <person name="Cui Y."/>
            <person name="Zhang H."/>
            <person name="O'Toole P.W."/>
        </authorList>
    </citation>
    <scope>NUCLEOTIDE SEQUENCE [LARGE SCALE GENOMIC DNA]</scope>
    <source>
        <strain evidence="1 2">DSM 14792</strain>
    </source>
</reference>
<dbReference type="PATRIC" id="fig|148604.4.peg.941"/>
<name>A0A0R2GTC2_9LACO</name>
<dbReference type="SUPFAM" id="SSF53474">
    <property type="entry name" value="alpha/beta-Hydrolases"/>
    <property type="match status" value="1"/>
</dbReference>
<evidence type="ECO:0000313" key="2">
    <source>
        <dbReference type="Proteomes" id="UP000051639"/>
    </source>
</evidence>